<proteinExistence type="predicted"/>
<dbReference type="AlphaFoldDB" id="A0A814LN44"/>
<protein>
    <submittedName>
        <fullName evidence="1">Uncharacterized protein</fullName>
    </submittedName>
</protein>
<evidence type="ECO:0000313" key="2">
    <source>
        <dbReference type="Proteomes" id="UP000663852"/>
    </source>
</evidence>
<dbReference type="EMBL" id="CAJNOJ010000083">
    <property type="protein sequence ID" value="CAF1065494.1"/>
    <property type="molecule type" value="Genomic_DNA"/>
</dbReference>
<organism evidence="1 2">
    <name type="scientific">Adineta ricciae</name>
    <name type="common">Rotifer</name>
    <dbReference type="NCBI Taxonomy" id="249248"/>
    <lineage>
        <taxon>Eukaryota</taxon>
        <taxon>Metazoa</taxon>
        <taxon>Spiralia</taxon>
        <taxon>Gnathifera</taxon>
        <taxon>Rotifera</taxon>
        <taxon>Eurotatoria</taxon>
        <taxon>Bdelloidea</taxon>
        <taxon>Adinetida</taxon>
        <taxon>Adinetidae</taxon>
        <taxon>Adineta</taxon>
    </lineage>
</organism>
<name>A0A814LN44_ADIRI</name>
<dbReference type="OrthoDB" id="9977517at2759"/>
<sequence>MGNHQNKTLQNVETVAEEDQRFIIDLDEIVQEWIWQTYSKTKLLSRYKYRNFLTSELTHIFPYRFRREDLVITINWKNLTLNQDDVYLYNSNSSCVSRTLFRTNFDNKTLSEQLYNFTANRSTCSTLKILFKQSLAMSHESPITLHLPKQFISFQNHIKSEQMIPLGKDTYVTDTIDTYFMIYFLSYLIRLKEFEIPWNVDSQLRIAPRTRLIAKLNVDEEEYSSHFSASIHFSGRIMASIATRQSPSICLKFIVGDIVEIISKARKTNARLNSMKILNEVLPSVVFTVHGRCLFRCGMRQHIVLNQESLELSSSSSSDCGLTPSAPSEYCHLTSSYIKTDDLIRSNPTGYQRL</sequence>
<reference evidence="1" key="1">
    <citation type="submission" date="2021-02" db="EMBL/GenBank/DDBJ databases">
        <authorList>
            <person name="Nowell W R."/>
        </authorList>
    </citation>
    <scope>NUCLEOTIDE SEQUENCE</scope>
</reference>
<dbReference type="PANTHER" id="PTHR39369:SF6">
    <property type="entry name" value="LIN-24 (TWENTY-FOUR) LIKE"/>
    <property type="match status" value="1"/>
</dbReference>
<dbReference type="PANTHER" id="PTHR39369">
    <property type="entry name" value="LIN-24 (TWENTY-FOUR) LIKE"/>
    <property type="match status" value="1"/>
</dbReference>
<dbReference type="Proteomes" id="UP000663852">
    <property type="component" value="Unassembled WGS sequence"/>
</dbReference>
<comment type="caution">
    <text evidence="1">The sequence shown here is derived from an EMBL/GenBank/DDBJ whole genome shotgun (WGS) entry which is preliminary data.</text>
</comment>
<gene>
    <name evidence="1" type="ORF">EDS130_LOCUS18155</name>
</gene>
<evidence type="ECO:0000313" key="1">
    <source>
        <dbReference type="EMBL" id="CAF1065494.1"/>
    </source>
</evidence>
<accession>A0A814LN44</accession>